<evidence type="ECO:0000313" key="2">
    <source>
        <dbReference type="Proteomes" id="UP001341840"/>
    </source>
</evidence>
<organism evidence="1 2">
    <name type="scientific">Stylosanthes scabra</name>
    <dbReference type="NCBI Taxonomy" id="79078"/>
    <lineage>
        <taxon>Eukaryota</taxon>
        <taxon>Viridiplantae</taxon>
        <taxon>Streptophyta</taxon>
        <taxon>Embryophyta</taxon>
        <taxon>Tracheophyta</taxon>
        <taxon>Spermatophyta</taxon>
        <taxon>Magnoliopsida</taxon>
        <taxon>eudicotyledons</taxon>
        <taxon>Gunneridae</taxon>
        <taxon>Pentapetalae</taxon>
        <taxon>rosids</taxon>
        <taxon>fabids</taxon>
        <taxon>Fabales</taxon>
        <taxon>Fabaceae</taxon>
        <taxon>Papilionoideae</taxon>
        <taxon>50 kb inversion clade</taxon>
        <taxon>dalbergioids sensu lato</taxon>
        <taxon>Dalbergieae</taxon>
        <taxon>Pterocarpus clade</taxon>
        <taxon>Stylosanthes</taxon>
    </lineage>
</organism>
<reference evidence="1 2" key="1">
    <citation type="journal article" date="2023" name="Plants (Basel)">
        <title>Bridging the Gap: Combining Genomics and Transcriptomics Approaches to Understand Stylosanthes scabra, an Orphan Legume from the Brazilian Caatinga.</title>
        <authorList>
            <person name="Ferreira-Neto J.R.C."/>
            <person name="da Silva M.D."/>
            <person name="Binneck E."/>
            <person name="de Melo N.F."/>
            <person name="da Silva R.H."/>
            <person name="de Melo A.L.T.M."/>
            <person name="Pandolfi V."/>
            <person name="Bustamante F.O."/>
            <person name="Brasileiro-Vidal A.C."/>
            <person name="Benko-Iseppon A.M."/>
        </authorList>
    </citation>
    <scope>NUCLEOTIDE SEQUENCE [LARGE SCALE GENOMIC DNA]</scope>
    <source>
        <tissue evidence="1">Leaves</tissue>
    </source>
</reference>
<protein>
    <submittedName>
        <fullName evidence="1">Uncharacterized protein</fullName>
    </submittedName>
</protein>
<name>A0ABU6Z285_9FABA</name>
<accession>A0ABU6Z285</accession>
<dbReference type="EMBL" id="JASCZI010271868">
    <property type="protein sequence ID" value="MED6216081.1"/>
    <property type="molecule type" value="Genomic_DNA"/>
</dbReference>
<sequence>MDASSVLNALHLRPMLPYPSPLPYHHSCLAPQTAVGSLLICSSASFLRALCSLYSSPFLKVVLRPPLNLLLLASRDVAISKYEYWSYLAPLPFEVDLSWTRS</sequence>
<dbReference type="Proteomes" id="UP001341840">
    <property type="component" value="Unassembled WGS sequence"/>
</dbReference>
<proteinExistence type="predicted"/>
<comment type="caution">
    <text evidence="1">The sequence shown here is derived from an EMBL/GenBank/DDBJ whole genome shotgun (WGS) entry which is preliminary data.</text>
</comment>
<gene>
    <name evidence="1" type="ORF">PIB30_004106</name>
</gene>
<evidence type="ECO:0000313" key="1">
    <source>
        <dbReference type="EMBL" id="MED6216081.1"/>
    </source>
</evidence>
<keyword evidence="2" id="KW-1185">Reference proteome</keyword>